<dbReference type="GO" id="GO:0140326">
    <property type="term" value="F:ATPase-coupled intramembrane lipid transporter activity"/>
    <property type="evidence" value="ECO:0007669"/>
    <property type="project" value="UniProtKB-EC"/>
</dbReference>
<dbReference type="AlphaFoldDB" id="A0AAW1RKB7"/>
<keyword evidence="8" id="KW-0460">Magnesium</keyword>
<organism evidence="16 17">
    <name type="scientific">Elliptochloris bilobata</name>
    <dbReference type="NCBI Taxonomy" id="381761"/>
    <lineage>
        <taxon>Eukaryota</taxon>
        <taxon>Viridiplantae</taxon>
        <taxon>Chlorophyta</taxon>
        <taxon>core chlorophytes</taxon>
        <taxon>Trebouxiophyceae</taxon>
        <taxon>Trebouxiophyceae incertae sedis</taxon>
        <taxon>Elliptochloris clade</taxon>
        <taxon>Elliptochloris</taxon>
    </lineage>
</organism>
<dbReference type="Pfam" id="PF16209">
    <property type="entry name" value="PhoLip_ATPase_N"/>
    <property type="match status" value="1"/>
</dbReference>
<keyword evidence="5" id="KW-0479">Metal-binding</keyword>
<feature type="transmembrane region" description="Helical" evidence="13">
    <location>
        <begin position="699"/>
        <end position="719"/>
    </location>
</feature>
<evidence type="ECO:0000256" key="8">
    <source>
        <dbReference type="ARBA" id="ARBA00022842"/>
    </source>
</evidence>
<keyword evidence="6" id="KW-0547">Nucleotide-binding</keyword>
<evidence type="ECO:0000256" key="11">
    <source>
        <dbReference type="ARBA" id="ARBA00023136"/>
    </source>
</evidence>
<dbReference type="InterPro" id="IPR023214">
    <property type="entry name" value="HAD_sf"/>
</dbReference>
<feature type="transmembrane region" description="Helical" evidence="13">
    <location>
        <begin position="804"/>
        <end position="826"/>
    </location>
</feature>
<dbReference type="EC" id="7.6.2.1" evidence="3"/>
<feature type="domain" description="P-type ATPase N-terminal" evidence="14">
    <location>
        <begin position="17"/>
        <end position="81"/>
    </location>
</feature>
<dbReference type="FunFam" id="3.40.50.1000:FF:000014">
    <property type="entry name" value="Phospholipid-transporting ATPase"/>
    <property type="match status" value="1"/>
</dbReference>
<dbReference type="Proteomes" id="UP001445335">
    <property type="component" value="Unassembled WGS sequence"/>
</dbReference>
<dbReference type="GO" id="GO:0045332">
    <property type="term" value="P:phospholipid translocation"/>
    <property type="evidence" value="ECO:0007669"/>
    <property type="project" value="TreeGrafter"/>
</dbReference>
<dbReference type="InterPro" id="IPR008250">
    <property type="entry name" value="ATPase_P-typ_transduc_dom_A_sf"/>
</dbReference>
<dbReference type="Gene3D" id="2.70.150.10">
    <property type="entry name" value="Calcium-transporting ATPase, cytoplasmic transduction domain A"/>
    <property type="match status" value="1"/>
</dbReference>
<evidence type="ECO:0000256" key="9">
    <source>
        <dbReference type="ARBA" id="ARBA00022967"/>
    </source>
</evidence>
<dbReference type="GO" id="GO:0046872">
    <property type="term" value="F:metal ion binding"/>
    <property type="evidence" value="ECO:0007669"/>
    <property type="project" value="UniProtKB-KW"/>
</dbReference>
<name>A0AAW1RKB7_9CHLO</name>
<dbReference type="NCBIfam" id="TIGR01494">
    <property type="entry name" value="ATPase_P-type"/>
    <property type="match status" value="2"/>
</dbReference>
<feature type="transmembrane region" description="Helical" evidence="13">
    <location>
        <begin position="764"/>
        <end position="784"/>
    </location>
</feature>
<evidence type="ECO:0000256" key="7">
    <source>
        <dbReference type="ARBA" id="ARBA00022840"/>
    </source>
</evidence>
<dbReference type="Pfam" id="PF13246">
    <property type="entry name" value="Cation_ATPase"/>
    <property type="match status" value="1"/>
</dbReference>
<feature type="domain" description="P-type ATPase C-terminal" evidence="15">
    <location>
        <begin position="703"/>
        <end position="796"/>
    </location>
</feature>
<gene>
    <name evidence="16" type="ORF">WJX81_004514</name>
</gene>
<keyword evidence="11 13" id="KW-0472">Membrane</keyword>
<evidence type="ECO:0000256" key="5">
    <source>
        <dbReference type="ARBA" id="ARBA00022723"/>
    </source>
</evidence>
<evidence type="ECO:0000313" key="16">
    <source>
        <dbReference type="EMBL" id="KAK9834301.1"/>
    </source>
</evidence>
<evidence type="ECO:0000259" key="14">
    <source>
        <dbReference type="Pfam" id="PF16209"/>
    </source>
</evidence>
<dbReference type="InterPro" id="IPR023298">
    <property type="entry name" value="ATPase_P-typ_TM_dom_sf"/>
</dbReference>
<protein>
    <recommendedName>
        <fullName evidence="3">P-type phospholipid transporter</fullName>
        <ecNumber evidence="3">7.6.2.1</ecNumber>
    </recommendedName>
</protein>
<keyword evidence="17" id="KW-1185">Reference proteome</keyword>
<dbReference type="GO" id="GO:0016887">
    <property type="term" value="F:ATP hydrolysis activity"/>
    <property type="evidence" value="ECO:0007669"/>
    <property type="project" value="InterPro"/>
</dbReference>
<keyword evidence="7" id="KW-0067">ATP-binding</keyword>
<evidence type="ECO:0000256" key="6">
    <source>
        <dbReference type="ARBA" id="ARBA00022741"/>
    </source>
</evidence>
<feature type="transmembrane region" description="Helical" evidence="13">
    <location>
        <begin position="846"/>
        <end position="868"/>
    </location>
</feature>
<accession>A0AAW1RKB7</accession>
<dbReference type="SUPFAM" id="SSF56784">
    <property type="entry name" value="HAD-like"/>
    <property type="match status" value="1"/>
</dbReference>
<dbReference type="InterPro" id="IPR023299">
    <property type="entry name" value="ATPase_P-typ_cyto_dom_N"/>
</dbReference>
<comment type="catalytic activity">
    <reaction evidence="12">
        <text>ATP + H2O + phospholipidSide 1 = ADP + phosphate + phospholipidSide 2.</text>
        <dbReference type="EC" id="7.6.2.1"/>
    </reaction>
</comment>
<dbReference type="PANTHER" id="PTHR24092">
    <property type="entry name" value="PROBABLE PHOSPHOLIPID-TRANSPORTING ATPASE"/>
    <property type="match status" value="1"/>
</dbReference>
<dbReference type="EMBL" id="JALJOU010000032">
    <property type="protein sequence ID" value="KAK9834301.1"/>
    <property type="molecule type" value="Genomic_DNA"/>
</dbReference>
<dbReference type="Gene3D" id="3.40.50.1000">
    <property type="entry name" value="HAD superfamily/HAD-like"/>
    <property type="match status" value="1"/>
</dbReference>
<evidence type="ECO:0000259" key="15">
    <source>
        <dbReference type="Pfam" id="PF16212"/>
    </source>
</evidence>
<dbReference type="InterPro" id="IPR036412">
    <property type="entry name" value="HAD-like_sf"/>
</dbReference>
<comment type="subcellular location">
    <subcellularLocation>
        <location evidence="1">Membrane</location>
        <topology evidence="1">Multi-pass membrane protein</topology>
    </subcellularLocation>
</comment>
<evidence type="ECO:0000256" key="3">
    <source>
        <dbReference type="ARBA" id="ARBA00012189"/>
    </source>
</evidence>
<dbReference type="SUPFAM" id="SSF81665">
    <property type="entry name" value="Calcium ATPase, transmembrane domain M"/>
    <property type="match status" value="1"/>
</dbReference>
<evidence type="ECO:0000256" key="13">
    <source>
        <dbReference type="SAM" id="Phobius"/>
    </source>
</evidence>
<dbReference type="InterPro" id="IPR032630">
    <property type="entry name" value="P_typ_ATPase_c"/>
</dbReference>
<keyword evidence="9" id="KW-1278">Translocase</keyword>
<keyword evidence="10 13" id="KW-1133">Transmembrane helix</keyword>
<dbReference type="InterPro" id="IPR032631">
    <property type="entry name" value="P-type_ATPase_N"/>
</dbReference>
<dbReference type="SUPFAM" id="SSF81660">
    <property type="entry name" value="Metal cation-transporting ATPase, ATP-binding domain N"/>
    <property type="match status" value="1"/>
</dbReference>
<evidence type="ECO:0000256" key="12">
    <source>
        <dbReference type="ARBA" id="ARBA00034036"/>
    </source>
</evidence>
<dbReference type="GO" id="GO:0005524">
    <property type="term" value="F:ATP binding"/>
    <property type="evidence" value="ECO:0007669"/>
    <property type="project" value="UniProtKB-KW"/>
</dbReference>
<dbReference type="Pfam" id="PF16212">
    <property type="entry name" value="PhoLip_ATPase_C"/>
    <property type="match status" value="1"/>
</dbReference>
<feature type="transmembrane region" description="Helical" evidence="13">
    <location>
        <begin position="731"/>
        <end position="752"/>
    </location>
</feature>
<evidence type="ECO:0000256" key="10">
    <source>
        <dbReference type="ARBA" id="ARBA00022989"/>
    </source>
</evidence>
<proteinExistence type="inferred from homology"/>
<dbReference type="PANTHER" id="PTHR24092:SF150">
    <property type="entry name" value="PHOSPHOLIPID-TRANSPORTING ATPASE"/>
    <property type="match status" value="1"/>
</dbReference>
<dbReference type="SUPFAM" id="SSF81653">
    <property type="entry name" value="Calcium ATPase, transduction domain A"/>
    <property type="match status" value="1"/>
</dbReference>
<evidence type="ECO:0000313" key="17">
    <source>
        <dbReference type="Proteomes" id="UP001445335"/>
    </source>
</evidence>
<keyword evidence="4 13" id="KW-0812">Transmembrane</keyword>
<dbReference type="Gene3D" id="3.40.1110.10">
    <property type="entry name" value="Calcium-transporting ATPase, cytoplasmic domain N"/>
    <property type="match status" value="1"/>
</dbReference>
<dbReference type="GO" id="GO:0005886">
    <property type="term" value="C:plasma membrane"/>
    <property type="evidence" value="ECO:0007669"/>
    <property type="project" value="TreeGrafter"/>
</dbReference>
<evidence type="ECO:0000256" key="2">
    <source>
        <dbReference type="ARBA" id="ARBA00008109"/>
    </source>
</evidence>
<evidence type="ECO:0000256" key="4">
    <source>
        <dbReference type="ARBA" id="ARBA00022692"/>
    </source>
</evidence>
<reference evidence="16 17" key="1">
    <citation type="journal article" date="2024" name="Nat. Commun.">
        <title>Phylogenomics reveals the evolutionary origins of lichenization in chlorophyte algae.</title>
        <authorList>
            <person name="Puginier C."/>
            <person name="Libourel C."/>
            <person name="Otte J."/>
            <person name="Skaloud P."/>
            <person name="Haon M."/>
            <person name="Grisel S."/>
            <person name="Petersen M."/>
            <person name="Berrin J.G."/>
            <person name="Delaux P.M."/>
            <person name="Dal Grande F."/>
            <person name="Keller J."/>
        </authorList>
    </citation>
    <scope>NUCLEOTIDE SEQUENCE [LARGE SCALE GENOMIC DNA]</scope>
    <source>
        <strain evidence="16 17">SAG 245.80</strain>
    </source>
</reference>
<comment type="caution">
    <text evidence="16">The sequence shown here is derived from an EMBL/GenBank/DDBJ whole genome shotgun (WGS) entry which is preliminary data.</text>
</comment>
<sequence>MAPGANAAQTAPETRTIFANNCLANKPFKFPKNIVHTTKYTFLTFFPKGLLEQFRRIANFYFLMIAALSLTPVSPINPLTNLVPLVIVLAVSLAKEAFEDRKRRLKDREARSAYINSRIVGVLRDGRLVDVHWYDMQVGDFVRVLDRQHLPADLVLLSSANAEGVAYVETMNLDGETNLKLRKALRATWPLCDEDHWYLDLGNDAEPAAMRALFDPAARPLVGALDFLTALTLYSTLIPISLYVSIEIIKYFQAASFINGDREMYHAASDTPALARTSNLNEELGQMEFLRCSIAGVRYGRGVTEVQRALAKRLGTRIDSETGSEDVEAAPHWEAGFNFSDKRAALLGRLLDGRWREEPNSDAIREFLRLLAVCHTVIPEGGPTPSTIRYQARPAASPDEAALVVAAKAFGFFFCRRTLDATFLREAAPGMPASAAANSPEQQYQVLAVLEFDSTRKRQSVVVRTPDRRIVLVIPEDEYAAWAVWQEAARAALTDRALALDAAAEAIERDLLLLGATAIEDKLQDGVGAAIEQLLAAGLRIWVLTGDKMETAVNIGYACCLLSNSQRRLLVTSETPACQAAEAAGYGRACEAVLKAEVDAAEAEAAAAKAAGAELALVVDGRALGVLLGEATGGQRLLALGTRCAAVLCCRVSPLQKALVTRLVRGGAKQVTLAIGDGANDVSMIQAAHVGVGISGQEGMQAVMAADFAFRFLAPLLLVHGRWSYKRISLVIMYFFYKNVVYTFTLFWFNLYAGYSGQRMYDDWYHSMFNLIFTSLPVIAVGLLDQDVNLRLIMAVSFQTAAQYAVAAVSLAAYFLFVAGYCMAPPDSVSLLSKTDPVYQLVGLPGFWLGLVIGVAACLLPDLAIMVLRRTFAPLDFQIVQTAIQMALMRNMHTTMSTDCHIFAKES</sequence>
<evidence type="ECO:0000256" key="1">
    <source>
        <dbReference type="ARBA" id="ARBA00004141"/>
    </source>
</evidence>
<comment type="similarity">
    <text evidence="2">Belongs to the cation transport ATPase (P-type) (TC 3.A.3) family. Type IV subfamily.</text>
</comment>
<dbReference type="InterPro" id="IPR001757">
    <property type="entry name" value="P_typ_ATPase"/>
</dbReference>